<proteinExistence type="predicted"/>
<sequence length="106" mass="12386">MSLVLLVSLYYQFLCLFLSIFSVSHNNVFHLSMINYCKITIIIIIMFSSLVHFLDSACIYISPFTFQSLLFIDVSNLTYFNNILLLSFNKYASIIIYTKLLYNSHE</sequence>
<protein>
    <submittedName>
        <fullName evidence="2">Uncharacterized protein</fullName>
    </submittedName>
</protein>
<keyword evidence="1" id="KW-0472">Membrane</keyword>
<feature type="transmembrane region" description="Helical" evidence="1">
    <location>
        <begin position="82"/>
        <end position="102"/>
    </location>
</feature>
<evidence type="ECO:0000256" key="1">
    <source>
        <dbReference type="SAM" id="Phobius"/>
    </source>
</evidence>
<evidence type="ECO:0000313" key="2">
    <source>
        <dbReference type="EMBL" id="CAG6700993.1"/>
    </source>
</evidence>
<reference evidence="2" key="1">
    <citation type="submission" date="2021-05" db="EMBL/GenBank/DDBJ databases">
        <authorList>
            <person name="Alioto T."/>
            <person name="Alioto T."/>
            <person name="Gomez Garrido J."/>
        </authorList>
    </citation>
    <scope>NUCLEOTIDE SEQUENCE</scope>
</reference>
<accession>A0A8D8XKZ9</accession>
<feature type="transmembrane region" description="Helical" evidence="1">
    <location>
        <begin position="36"/>
        <end position="62"/>
    </location>
</feature>
<dbReference type="EMBL" id="HBUF01339650">
    <property type="protein sequence ID" value="CAG6700993.1"/>
    <property type="molecule type" value="Transcribed_RNA"/>
</dbReference>
<keyword evidence="1" id="KW-1133">Transmembrane helix</keyword>
<feature type="transmembrane region" description="Helical" evidence="1">
    <location>
        <begin position="6"/>
        <end position="24"/>
    </location>
</feature>
<dbReference type="AlphaFoldDB" id="A0A8D8XKZ9"/>
<organism evidence="2">
    <name type="scientific">Cacopsylla melanoneura</name>
    <dbReference type="NCBI Taxonomy" id="428564"/>
    <lineage>
        <taxon>Eukaryota</taxon>
        <taxon>Metazoa</taxon>
        <taxon>Ecdysozoa</taxon>
        <taxon>Arthropoda</taxon>
        <taxon>Hexapoda</taxon>
        <taxon>Insecta</taxon>
        <taxon>Pterygota</taxon>
        <taxon>Neoptera</taxon>
        <taxon>Paraneoptera</taxon>
        <taxon>Hemiptera</taxon>
        <taxon>Sternorrhyncha</taxon>
        <taxon>Psylloidea</taxon>
        <taxon>Psyllidae</taxon>
        <taxon>Psyllinae</taxon>
        <taxon>Cacopsylla</taxon>
    </lineage>
</organism>
<name>A0A8D8XKZ9_9HEMI</name>
<keyword evidence="1" id="KW-0812">Transmembrane</keyword>